<dbReference type="SUPFAM" id="SSF159275">
    <property type="entry name" value="PA1994-like"/>
    <property type="match status" value="1"/>
</dbReference>
<evidence type="ECO:0000313" key="2">
    <source>
        <dbReference type="Proteomes" id="UP000629619"/>
    </source>
</evidence>
<reference evidence="1" key="1">
    <citation type="submission" date="2021-01" db="EMBL/GenBank/DDBJ databases">
        <title>Whole genome shotgun sequence of Actinoplanes siamensis NBRC 109076.</title>
        <authorList>
            <person name="Komaki H."/>
            <person name="Tamura T."/>
        </authorList>
    </citation>
    <scope>NUCLEOTIDE SEQUENCE</scope>
    <source>
        <strain evidence="1">NBRC 109076</strain>
    </source>
</reference>
<evidence type="ECO:0008006" key="3">
    <source>
        <dbReference type="Google" id="ProtNLM"/>
    </source>
</evidence>
<gene>
    <name evidence="1" type="ORF">Asi03nite_55250</name>
</gene>
<comment type="caution">
    <text evidence="1">The sequence shown here is derived from an EMBL/GenBank/DDBJ whole genome shotgun (WGS) entry which is preliminary data.</text>
</comment>
<dbReference type="EMBL" id="BOMW01000057">
    <property type="protein sequence ID" value="GIF07987.1"/>
    <property type="molecule type" value="Genomic_DNA"/>
</dbReference>
<dbReference type="AlphaFoldDB" id="A0A919TMS4"/>
<accession>A0A919TMS4</accession>
<dbReference type="Pfam" id="PF06475">
    <property type="entry name" value="Glycolipid_bind"/>
    <property type="match status" value="1"/>
</dbReference>
<sequence length="210" mass="22119">MTMTGSRGAAAVAERPRADLPVTPLTWQRTDTVGTELVFPRGARPHGSAIVAGARAHALTWTAEISTASEVTSLHVTSQGDGWSRELRLGRAGGGWTCRAEHAGDAGDLPFAGTEELDAIDPAALLRLGDSPIFVAWAIRRLGLTVTSGPVTVPVLRISTPALSVMPGTETYHLVSAQRLRVTGDRPAVTYELDAAGIVVSQPGRLRLAR</sequence>
<keyword evidence="2" id="KW-1185">Reference proteome</keyword>
<dbReference type="Proteomes" id="UP000629619">
    <property type="component" value="Unassembled WGS sequence"/>
</dbReference>
<name>A0A919TMS4_9ACTN</name>
<protein>
    <recommendedName>
        <fullName evidence="3">Glycolipid-binding protein</fullName>
    </recommendedName>
</protein>
<proteinExistence type="predicted"/>
<dbReference type="InterPro" id="IPR009467">
    <property type="entry name" value="Glycolipid-bd_prot_put"/>
</dbReference>
<evidence type="ECO:0000313" key="1">
    <source>
        <dbReference type="EMBL" id="GIF07987.1"/>
    </source>
</evidence>
<organism evidence="1 2">
    <name type="scientific">Actinoplanes siamensis</name>
    <dbReference type="NCBI Taxonomy" id="1223317"/>
    <lineage>
        <taxon>Bacteria</taxon>
        <taxon>Bacillati</taxon>
        <taxon>Actinomycetota</taxon>
        <taxon>Actinomycetes</taxon>
        <taxon>Micromonosporales</taxon>
        <taxon>Micromonosporaceae</taxon>
        <taxon>Actinoplanes</taxon>
    </lineage>
</organism>